<comment type="caution">
    <text evidence="3">The sequence shown here is derived from an EMBL/GenBank/DDBJ whole genome shotgun (WGS) entry which is preliminary data.</text>
</comment>
<proteinExistence type="predicted"/>
<dbReference type="Proteomes" id="UP001222027">
    <property type="component" value="Unassembled WGS sequence"/>
</dbReference>
<feature type="compositionally biased region" description="Basic and acidic residues" evidence="1">
    <location>
        <begin position="64"/>
        <end position="81"/>
    </location>
</feature>
<dbReference type="EMBL" id="JAQQAF010000006">
    <property type="protein sequence ID" value="KAJ8475878.1"/>
    <property type="molecule type" value="Genomic_DNA"/>
</dbReference>
<evidence type="ECO:0000256" key="2">
    <source>
        <dbReference type="SAM" id="Phobius"/>
    </source>
</evidence>
<name>A0AAV8QGR9_ENSVE</name>
<keyword evidence="2" id="KW-1133">Transmembrane helix</keyword>
<evidence type="ECO:0000256" key="1">
    <source>
        <dbReference type="SAM" id="MobiDB-lite"/>
    </source>
</evidence>
<keyword evidence="2" id="KW-0812">Transmembrane</keyword>
<feature type="transmembrane region" description="Helical" evidence="2">
    <location>
        <begin position="82"/>
        <end position="107"/>
    </location>
</feature>
<evidence type="ECO:0000313" key="4">
    <source>
        <dbReference type="Proteomes" id="UP001222027"/>
    </source>
</evidence>
<protein>
    <submittedName>
        <fullName evidence="3">Uncharacterized protein</fullName>
    </submittedName>
</protein>
<dbReference type="AlphaFoldDB" id="A0AAV8QGR9"/>
<keyword evidence="4" id="KW-1185">Reference proteome</keyword>
<gene>
    <name evidence="3" type="ORF">OPV22_019605</name>
</gene>
<feature type="region of interest" description="Disordered" evidence="1">
    <location>
        <begin position="27"/>
        <end position="81"/>
    </location>
</feature>
<evidence type="ECO:0000313" key="3">
    <source>
        <dbReference type="EMBL" id="KAJ8475878.1"/>
    </source>
</evidence>
<sequence length="153" mass="16253">MDRGPDVDVVVAAVVEDADADIGVVEGLHHGGGGEVEPEDGGVLEVESGLGGAEDEPYVDDDEKNDRDEDADGPRGHEERAAVAPVGAFAAPAAATVVAAAVLSPLLHRVRKRQLFLACDAVLRNDPLLMVMMRSKFQTLTQRKSQLVENFKI</sequence>
<keyword evidence="2" id="KW-0472">Membrane</keyword>
<organism evidence="3 4">
    <name type="scientific">Ensete ventricosum</name>
    <name type="common">Abyssinian banana</name>
    <name type="synonym">Musa ensete</name>
    <dbReference type="NCBI Taxonomy" id="4639"/>
    <lineage>
        <taxon>Eukaryota</taxon>
        <taxon>Viridiplantae</taxon>
        <taxon>Streptophyta</taxon>
        <taxon>Embryophyta</taxon>
        <taxon>Tracheophyta</taxon>
        <taxon>Spermatophyta</taxon>
        <taxon>Magnoliopsida</taxon>
        <taxon>Liliopsida</taxon>
        <taxon>Zingiberales</taxon>
        <taxon>Musaceae</taxon>
        <taxon>Ensete</taxon>
    </lineage>
</organism>
<accession>A0AAV8QGR9</accession>
<feature type="compositionally biased region" description="Acidic residues" evidence="1">
    <location>
        <begin position="53"/>
        <end position="63"/>
    </location>
</feature>
<reference evidence="3 4" key="1">
    <citation type="submission" date="2022-12" db="EMBL/GenBank/DDBJ databases">
        <title>Chromosome-scale assembly of the Ensete ventricosum genome.</title>
        <authorList>
            <person name="Dussert Y."/>
            <person name="Stocks J."/>
            <person name="Wendawek A."/>
            <person name="Woldeyes F."/>
            <person name="Nichols R.A."/>
            <person name="Borrell J.S."/>
        </authorList>
    </citation>
    <scope>NUCLEOTIDE SEQUENCE [LARGE SCALE GENOMIC DNA]</scope>
    <source>
        <strain evidence="4">cv. Maze</strain>
        <tissue evidence="3">Seeds</tissue>
    </source>
</reference>